<feature type="region of interest" description="Disordered" evidence="1">
    <location>
        <begin position="239"/>
        <end position="279"/>
    </location>
</feature>
<feature type="compositionally biased region" description="Basic and acidic residues" evidence="1">
    <location>
        <begin position="14"/>
        <end position="57"/>
    </location>
</feature>
<evidence type="ECO:0000256" key="1">
    <source>
        <dbReference type="SAM" id="MobiDB-lite"/>
    </source>
</evidence>
<dbReference type="InterPro" id="IPR052579">
    <property type="entry name" value="Zinc_finger_SWIM"/>
</dbReference>
<dbReference type="Proteomes" id="UP000019132">
    <property type="component" value="Unassembled WGS sequence"/>
</dbReference>
<keyword evidence="3" id="KW-1185">Reference proteome</keyword>
<dbReference type="AlphaFoldDB" id="K3WFK8"/>
<protein>
    <recommendedName>
        <fullName evidence="4">FAR1 domain-containing protein</fullName>
    </recommendedName>
</protein>
<dbReference type="PANTHER" id="PTHR31569:SF4">
    <property type="entry name" value="SWIM-TYPE DOMAIN-CONTAINING PROTEIN"/>
    <property type="match status" value="1"/>
</dbReference>
<feature type="compositionally biased region" description="Polar residues" evidence="1">
    <location>
        <begin position="243"/>
        <end position="253"/>
    </location>
</feature>
<dbReference type="HOGENOM" id="CLU_560804_0_0_1"/>
<name>K3WFK8_GLOUD</name>
<feature type="compositionally biased region" description="Basic and acidic residues" evidence="1">
    <location>
        <begin position="255"/>
        <end position="265"/>
    </location>
</feature>
<reference evidence="3" key="2">
    <citation type="submission" date="2010-04" db="EMBL/GenBank/DDBJ databases">
        <authorList>
            <person name="Buell R."/>
            <person name="Hamilton J."/>
            <person name="Hostetler J."/>
        </authorList>
    </citation>
    <scope>NUCLEOTIDE SEQUENCE [LARGE SCALE GENOMIC DNA]</scope>
    <source>
        <strain evidence="3">DAOM:BR144</strain>
    </source>
</reference>
<accession>K3WFK8</accession>
<dbReference type="VEuPathDB" id="FungiDB:PYU1_G003739"/>
<reference evidence="2" key="3">
    <citation type="submission" date="2015-02" db="UniProtKB">
        <authorList>
            <consortium name="EnsemblProtists"/>
        </authorList>
    </citation>
    <scope>IDENTIFICATION</scope>
    <source>
        <strain evidence="2">DAOM BR144</strain>
    </source>
</reference>
<evidence type="ECO:0008006" key="4">
    <source>
        <dbReference type="Google" id="ProtNLM"/>
    </source>
</evidence>
<dbReference type="InParanoid" id="K3WFK8"/>
<evidence type="ECO:0000313" key="3">
    <source>
        <dbReference type="Proteomes" id="UP000019132"/>
    </source>
</evidence>
<dbReference type="EMBL" id="GL376638">
    <property type="status" value="NOT_ANNOTATED_CDS"/>
    <property type="molecule type" value="Genomic_DNA"/>
</dbReference>
<dbReference type="PANTHER" id="PTHR31569">
    <property type="entry name" value="SWIM-TYPE DOMAIN-CONTAINING PROTEIN"/>
    <property type="match status" value="1"/>
</dbReference>
<sequence length="487" mass="55810">MTTPFLQHDHSRRRSEVEGAEVRGDDVVEDGDRNSIGDKHYENDERGERNERDEPRVDAANDCVEDRGSIVNHFATEANESCTDDGVAILIDRGPHFEVGFLKDFHASWGDFFSYLNAYMRATRTKIVISETISVTKRNKIILASAKKRGTHALLLPEEWQTYCRRYICTHGWAHRERGKGLRTRSSLRDRSCEFRFLARMVRVQTGEWQIHVPLETQYRVHTHQIMHEVFEDTPQTVMAPPNSASQQFSSNGRCDGRDKQHDCPRSPGSSNVTSAMNDGSQGVQVLGLKEFHASWEAFLEYVDSYMRATRTKVAIHETIRVAQRNKRLLESEKARRGGSMVLIPNDWKTYSRRYICSLGRRKRPRGEGKRARTHCIRSTGCHFTFTAQVACIDNVWCIQVPAPLQVCTHNHPIVTETFQSYYSPVPVDGVEQPVCNSEIAPESARNRFDNAVAQHISNNFLDIRTIPRDHPMYDAILLEGYMRQAK</sequence>
<organism evidence="2 3">
    <name type="scientific">Globisporangium ultimum (strain ATCC 200006 / CBS 805.95 / DAOM BR144)</name>
    <name type="common">Pythium ultimum</name>
    <dbReference type="NCBI Taxonomy" id="431595"/>
    <lineage>
        <taxon>Eukaryota</taxon>
        <taxon>Sar</taxon>
        <taxon>Stramenopiles</taxon>
        <taxon>Oomycota</taxon>
        <taxon>Peronosporomycetes</taxon>
        <taxon>Pythiales</taxon>
        <taxon>Pythiaceae</taxon>
        <taxon>Globisporangium</taxon>
    </lineage>
</organism>
<reference evidence="3" key="1">
    <citation type="journal article" date="2010" name="Genome Biol.">
        <title>Genome sequence of the necrotrophic plant pathogen Pythium ultimum reveals original pathogenicity mechanisms and effector repertoire.</title>
        <authorList>
            <person name="Levesque C.A."/>
            <person name="Brouwer H."/>
            <person name="Cano L."/>
            <person name="Hamilton J.P."/>
            <person name="Holt C."/>
            <person name="Huitema E."/>
            <person name="Raffaele S."/>
            <person name="Robideau G.P."/>
            <person name="Thines M."/>
            <person name="Win J."/>
            <person name="Zerillo M.M."/>
            <person name="Beakes G.W."/>
            <person name="Boore J.L."/>
            <person name="Busam D."/>
            <person name="Dumas B."/>
            <person name="Ferriera S."/>
            <person name="Fuerstenberg S.I."/>
            <person name="Gachon C.M."/>
            <person name="Gaulin E."/>
            <person name="Govers F."/>
            <person name="Grenville-Briggs L."/>
            <person name="Horner N."/>
            <person name="Hostetler J."/>
            <person name="Jiang R.H."/>
            <person name="Johnson J."/>
            <person name="Krajaejun T."/>
            <person name="Lin H."/>
            <person name="Meijer H.J."/>
            <person name="Moore B."/>
            <person name="Morris P."/>
            <person name="Phuntmart V."/>
            <person name="Puiu D."/>
            <person name="Shetty J."/>
            <person name="Stajich J.E."/>
            <person name="Tripathy S."/>
            <person name="Wawra S."/>
            <person name="van West P."/>
            <person name="Whitty B.R."/>
            <person name="Coutinho P.M."/>
            <person name="Henrissat B."/>
            <person name="Martin F."/>
            <person name="Thomas P.D."/>
            <person name="Tyler B.M."/>
            <person name="De Vries R.P."/>
            <person name="Kamoun S."/>
            <person name="Yandell M."/>
            <person name="Tisserat N."/>
            <person name="Buell C.R."/>
        </authorList>
    </citation>
    <scope>NUCLEOTIDE SEQUENCE</scope>
    <source>
        <strain evidence="3">DAOM:BR144</strain>
    </source>
</reference>
<dbReference type="eggNOG" id="ENOG502R0QE">
    <property type="taxonomic scope" value="Eukaryota"/>
</dbReference>
<dbReference type="STRING" id="431595.K3WFK8"/>
<feature type="region of interest" description="Disordered" evidence="1">
    <location>
        <begin position="1"/>
        <end position="57"/>
    </location>
</feature>
<proteinExistence type="predicted"/>
<feature type="compositionally biased region" description="Polar residues" evidence="1">
    <location>
        <begin position="268"/>
        <end position="279"/>
    </location>
</feature>
<evidence type="ECO:0000313" key="2">
    <source>
        <dbReference type="EnsemblProtists" id="PYU1_T003749"/>
    </source>
</evidence>
<dbReference type="EnsemblProtists" id="PYU1_T003749">
    <property type="protein sequence ID" value="PYU1_T003749"/>
    <property type="gene ID" value="PYU1_G003739"/>
</dbReference>